<dbReference type="Pfam" id="PF06686">
    <property type="entry name" value="SpoIIIAC"/>
    <property type="match status" value="2"/>
</dbReference>
<dbReference type="HOGENOM" id="CLU_159353_1_1_9"/>
<evidence type="ECO:0000313" key="2">
    <source>
        <dbReference type="EMBL" id="AEE95975.1"/>
    </source>
</evidence>
<feature type="transmembrane region" description="Helical" evidence="1">
    <location>
        <begin position="106"/>
        <end position="127"/>
    </location>
</feature>
<dbReference type="STRING" id="697281.Mahau_0776"/>
<reference evidence="2 3" key="2">
    <citation type="journal article" date="2011" name="Stand. Genomic Sci.">
        <title>Complete genome sequence of Mahella australiensis type strain (50-1 BON).</title>
        <authorList>
            <person name="Sikorski J."/>
            <person name="Teshima H."/>
            <person name="Nolan M."/>
            <person name="Lucas S."/>
            <person name="Hammon N."/>
            <person name="Deshpande S."/>
            <person name="Cheng J.F."/>
            <person name="Pitluck S."/>
            <person name="Liolios K."/>
            <person name="Pagani I."/>
            <person name="Ivanova N."/>
            <person name="Huntemann M."/>
            <person name="Mavromatis K."/>
            <person name="Ovchinikova G."/>
            <person name="Pati A."/>
            <person name="Tapia R."/>
            <person name="Han C."/>
            <person name="Goodwin L."/>
            <person name="Chen A."/>
            <person name="Palaniappan K."/>
            <person name="Land M."/>
            <person name="Hauser L."/>
            <person name="Ngatchou-Djao O.D."/>
            <person name="Rohde M."/>
            <person name="Pukall R."/>
            <person name="Spring S."/>
            <person name="Abt B."/>
            <person name="Goker M."/>
            <person name="Detter J.C."/>
            <person name="Woyke T."/>
            <person name="Bristow J."/>
            <person name="Markowitz V."/>
            <person name="Hugenholtz P."/>
            <person name="Eisen J.A."/>
            <person name="Kyrpides N.C."/>
            <person name="Klenk H.P."/>
            <person name="Lapidus A."/>
        </authorList>
    </citation>
    <scope>NUCLEOTIDE SEQUENCE [LARGE SCALE GENOMIC DNA]</scope>
    <source>
        <strain evidence="3">DSM 15567 / CIP 107919 / 50-1 BON</strain>
    </source>
</reference>
<accession>F4A172</accession>
<dbReference type="EMBL" id="CP002360">
    <property type="protein sequence ID" value="AEE95975.1"/>
    <property type="molecule type" value="Genomic_DNA"/>
</dbReference>
<feature type="transmembrane region" description="Helical" evidence="1">
    <location>
        <begin position="29"/>
        <end position="54"/>
    </location>
</feature>
<dbReference type="OrthoDB" id="1682150at2"/>
<gene>
    <name evidence="2" type="ordered locus">Mahau_0776</name>
</gene>
<dbReference type="RefSeq" id="WP_013780405.1">
    <property type="nucleotide sequence ID" value="NC_015520.1"/>
</dbReference>
<dbReference type="NCBIfam" id="TIGR02849">
    <property type="entry name" value="spore_III_AD"/>
    <property type="match status" value="1"/>
</dbReference>
<dbReference type="Proteomes" id="UP000008457">
    <property type="component" value="Chromosome"/>
</dbReference>
<dbReference type="InterPro" id="IPR025664">
    <property type="entry name" value="Spore_III_AC/AD"/>
</dbReference>
<feature type="transmembrane region" description="Helical" evidence="1">
    <location>
        <begin position="66"/>
        <end position="85"/>
    </location>
</feature>
<keyword evidence="1" id="KW-1133">Transmembrane helix</keyword>
<evidence type="ECO:0000313" key="3">
    <source>
        <dbReference type="Proteomes" id="UP000008457"/>
    </source>
</evidence>
<proteinExistence type="predicted"/>
<protein>
    <submittedName>
        <fullName evidence="2">Stage III sporulation protein AD</fullName>
    </submittedName>
</protein>
<keyword evidence="3" id="KW-1185">Reference proteome</keyword>
<organism evidence="2 3">
    <name type="scientific">Mahella australiensis (strain DSM 15567 / CIP 107919 / 50-1 BON)</name>
    <dbReference type="NCBI Taxonomy" id="697281"/>
    <lineage>
        <taxon>Bacteria</taxon>
        <taxon>Bacillati</taxon>
        <taxon>Bacillota</taxon>
        <taxon>Clostridia</taxon>
        <taxon>Thermoanaerobacterales</taxon>
        <taxon>Thermoanaerobacterales Family IV. Incertae Sedis</taxon>
        <taxon>Mahella</taxon>
    </lineage>
</organism>
<reference evidence="3" key="1">
    <citation type="submission" date="2010-11" db="EMBL/GenBank/DDBJ databases">
        <title>The complete genome of Mahella australiensis DSM 15567.</title>
        <authorList>
            <consortium name="US DOE Joint Genome Institute (JGI-PGF)"/>
            <person name="Lucas S."/>
            <person name="Copeland A."/>
            <person name="Lapidus A."/>
            <person name="Bruce D."/>
            <person name="Goodwin L."/>
            <person name="Pitluck S."/>
            <person name="Kyrpides N."/>
            <person name="Mavromatis K."/>
            <person name="Pagani I."/>
            <person name="Ivanova N."/>
            <person name="Teshima H."/>
            <person name="Brettin T."/>
            <person name="Detter J.C."/>
            <person name="Han C."/>
            <person name="Tapia R."/>
            <person name="Land M."/>
            <person name="Hauser L."/>
            <person name="Markowitz V."/>
            <person name="Cheng J.-F."/>
            <person name="Hugenholtz P."/>
            <person name="Woyke T."/>
            <person name="Wu D."/>
            <person name="Spring S."/>
            <person name="Pukall R."/>
            <person name="Steenblock K."/>
            <person name="Schneider S."/>
            <person name="Klenk H.-P."/>
            <person name="Eisen J.A."/>
        </authorList>
    </citation>
    <scope>NUCLEOTIDE SEQUENCE [LARGE SCALE GENOMIC DNA]</scope>
    <source>
        <strain evidence="3">DSM 15567 / CIP 107919 / 50-1 BON</strain>
    </source>
</reference>
<evidence type="ECO:0000256" key="1">
    <source>
        <dbReference type="SAM" id="Phobius"/>
    </source>
</evidence>
<dbReference type="KEGG" id="mas:Mahau_0776"/>
<keyword evidence="1" id="KW-0472">Membrane</keyword>
<sequence>MDIVQIVSIGLVAAILAITLRQQRPEMALIISIAAGLVIFFMIAGKLSVAIQALNEIMRKAQLNNIYFTTVLKIIGIAYITEFGSQICKDAGEGSIASKIELAGKVLIMILALPIVLAVFDLISSVMQ</sequence>
<keyword evidence="1" id="KW-0812">Transmembrane</keyword>
<dbReference type="eggNOG" id="ENOG5032SJW">
    <property type="taxonomic scope" value="Bacteria"/>
</dbReference>
<dbReference type="InterPro" id="IPR014211">
    <property type="entry name" value="Spore_III_AD"/>
</dbReference>
<feature type="transmembrane region" description="Helical" evidence="1">
    <location>
        <begin position="6"/>
        <end position="22"/>
    </location>
</feature>
<dbReference type="AlphaFoldDB" id="F4A172"/>
<name>F4A172_MAHA5</name>